<name>A0AAE0Q8D1_9TELE</name>
<dbReference type="Proteomes" id="UP001274896">
    <property type="component" value="Unassembled WGS sequence"/>
</dbReference>
<organism evidence="3 4">
    <name type="scientific">Hemibagrus guttatus</name>
    <dbReference type="NCBI Taxonomy" id="175788"/>
    <lineage>
        <taxon>Eukaryota</taxon>
        <taxon>Metazoa</taxon>
        <taxon>Chordata</taxon>
        <taxon>Craniata</taxon>
        <taxon>Vertebrata</taxon>
        <taxon>Euteleostomi</taxon>
        <taxon>Actinopterygii</taxon>
        <taxon>Neopterygii</taxon>
        <taxon>Teleostei</taxon>
        <taxon>Ostariophysi</taxon>
        <taxon>Siluriformes</taxon>
        <taxon>Bagridae</taxon>
        <taxon>Hemibagrus</taxon>
    </lineage>
</organism>
<dbReference type="EMBL" id="JAUCMX010000020">
    <property type="protein sequence ID" value="KAK3515218.1"/>
    <property type="molecule type" value="Genomic_DNA"/>
</dbReference>
<dbReference type="Pfam" id="PF00755">
    <property type="entry name" value="Carn_acyltransf"/>
    <property type="match status" value="1"/>
</dbReference>
<dbReference type="AlphaFoldDB" id="A0AAE0Q8D1"/>
<proteinExistence type="inferred from homology"/>
<protein>
    <recommendedName>
        <fullName evidence="2">Choline/carnitine acyltransferase domain-containing protein</fullName>
    </recommendedName>
</protein>
<accession>A0AAE0Q8D1</accession>
<dbReference type="PANTHER" id="PTHR22589:SF67">
    <property type="entry name" value="PEROXISOMAL CARNITINE O-OCTANOYLTRANSFERASE"/>
    <property type="match status" value="1"/>
</dbReference>
<dbReference type="SUPFAM" id="SSF52777">
    <property type="entry name" value="CoA-dependent acyltransferases"/>
    <property type="match status" value="1"/>
</dbReference>
<sequence>MLVHLLGLYLIAKEEGLLVPELYSDPLYIKSGGGGNFVLSSSLVGYTTVLGAVAPMVHHGYGFFYRICDDRAQYSAITELQHCVKYTNTESQKFENLFSL</sequence>
<dbReference type="Gene3D" id="3.30.559.10">
    <property type="entry name" value="Chloramphenicol acetyltransferase-like domain"/>
    <property type="match status" value="1"/>
</dbReference>
<dbReference type="GO" id="GO:0005777">
    <property type="term" value="C:peroxisome"/>
    <property type="evidence" value="ECO:0007669"/>
    <property type="project" value="TreeGrafter"/>
</dbReference>
<dbReference type="InterPro" id="IPR000542">
    <property type="entry name" value="Carn_acyl_trans"/>
</dbReference>
<evidence type="ECO:0000259" key="2">
    <source>
        <dbReference type="Pfam" id="PF00755"/>
    </source>
</evidence>
<dbReference type="GO" id="GO:0008458">
    <property type="term" value="F:carnitine O-octanoyltransferase activity"/>
    <property type="evidence" value="ECO:0007669"/>
    <property type="project" value="TreeGrafter"/>
</dbReference>
<gene>
    <name evidence="3" type="ORF">QTP70_010620</name>
</gene>
<evidence type="ECO:0000256" key="1">
    <source>
        <dbReference type="ARBA" id="ARBA00005232"/>
    </source>
</evidence>
<evidence type="ECO:0000313" key="4">
    <source>
        <dbReference type="Proteomes" id="UP001274896"/>
    </source>
</evidence>
<comment type="similarity">
    <text evidence="1">Belongs to the carnitine/choline acetyltransferase family.</text>
</comment>
<dbReference type="InterPro" id="IPR039551">
    <property type="entry name" value="Cho/carn_acyl_trans"/>
</dbReference>
<feature type="domain" description="Choline/carnitine acyltransferase" evidence="2">
    <location>
        <begin position="4"/>
        <end position="95"/>
    </location>
</feature>
<dbReference type="InterPro" id="IPR023213">
    <property type="entry name" value="CAT-like_dom_sf"/>
</dbReference>
<keyword evidence="4" id="KW-1185">Reference proteome</keyword>
<comment type="caution">
    <text evidence="3">The sequence shown here is derived from an EMBL/GenBank/DDBJ whole genome shotgun (WGS) entry which is preliminary data.</text>
</comment>
<reference evidence="3" key="1">
    <citation type="submission" date="2023-06" db="EMBL/GenBank/DDBJ databases">
        <title>Male Hemibagrus guttatus genome.</title>
        <authorList>
            <person name="Bian C."/>
        </authorList>
    </citation>
    <scope>NUCLEOTIDE SEQUENCE</scope>
    <source>
        <strain evidence="3">Male_cb2023</strain>
        <tissue evidence="3">Muscle</tissue>
    </source>
</reference>
<evidence type="ECO:0000313" key="3">
    <source>
        <dbReference type="EMBL" id="KAK3515218.1"/>
    </source>
</evidence>
<dbReference type="PANTHER" id="PTHR22589">
    <property type="entry name" value="CARNITINE O-ACYLTRANSFERASE"/>
    <property type="match status" value="1"/>
</dbReference>